<accession>C4JHK0</accession>
<evidence type="ECO:0000256" key="1">
    <source>
        <dbReference type="ARBA" id="ARBA00007992"/>
    </source>
</evidence>
<sequence length="499" mass="55392">MGSRDPMTEAPFRVIVVGAGVAGLTLAHCLEKAGIDYVVLEKGIVGPPFGTTITLQPHACRILHQLGCLDAIVAKCSTMGGCSCRTSSGRAFAHSRFFDTVKRYTGYDTRTLDRRVFLTTLHDQLRDKSKVLERSRVESITEEDGIVRVLLADGTQVAGDLVVGADGVHSKVRELMWHRANSIVPGLISATEKRSMTTTYGALIAMCPPIPGLSKHDMEITSNDKFSFLLLCQPEFITFIAHYKLPEEKQCRWPNRARFTEADMEALATKLADYPVTESVLFGELWRSRTKGQMISLEEGVLEHWFFGRIVLTGDAIHKITPTLALGGCTAMESVASIANMIHALVNSHPNKKPSDVEIRDALQYYQDSRLARAKAIVKMGGKVTRLQTYDGWWNYVIQRWITPIAGLDSISKSVAKLCAGGAKLNYVPFDEKVGIYGWKEDSLKERFLSSEKERAHTSVLERFLPLFLGAFVILSSTLWWNFFKNAVHASAGFGVSIR</sequence>
<dbReference type="STRING" id="336963.C4JHK0"/>
<dbReference type="VEuPathDB" id="FungiDB:UREG_01363"/>
<keyword evidence="5" id="KW-0812">Transmembrane</keyword>
<evidence type="ECO:0000313" key="7">
    <source>
        <dbReference type="EMBL" id="EEP76514.1"/>
    </source>
</evidence>
<evidence type="ECO:0000313" key="8">
    <source>
        <dbReference type="Proteomes" id="UP000002058"/>
    </source>
</evidence>
<dbReference type="AlphaFoldDB" id="C4JHK0"/>
<dbReference type="Pfam" id="PF01494">
    <property type="entry name" value="FAD_binding_3"/>
    <property type="match status" value="1"/>
</dbReference>
<dbReference type="InterPro" id="IPR002938">
    <property type="entry name" value="FAD-bd"/>
</dbReference>
<dbReference type="Gene3D" id="3.50.50.60">
    <property type="entry name" value="FAD/NAD(P)-binding domain"/>
    <property type="match status" value="1"/>
</dbReference>
<keyword evidence="5" id="KW-0472">Membrane</keyword>
<dbReference type="OrthoDB" id="10029326at2759"/>
<evidence type="ECO:0000259" key="6">
    <source>
        <dbReference type="Pfam" id="PF01494"/>
    </source>
</evidence>
<keyword evidence="2" id="KW-0285">Flavoprotein</keyword>
<dbReference type="GeneID" id="8442692"/>
<evidence type="ECO:0000256" key="2">
    <source>
        <dbReference type="ARBA" id="ARBA00022630"/>
    </source>
</evidence>
<dbReference type="PANTHER" id="PTHR47356">
    <property type="entry name" value="FAD-DEPENDENT MONOOXYGENASE ASQG-RELATED"/>
    <property type="match status" value="1"/>
</dbReference>
<dbReference type="GO" id="GO:0071949">
    <property type="term" value="F:FAD binding"/>
    <property type="evidence" value="ECO:0007669"/>
    <property type="project" value="InterPro"/>
</dbReference>
<evidence type="ECO:0000256" key="5">
    <source>
        <dbReference type="SAM" id="Phobius"/>
    </source>
</evidence>
<organism evidence="7 8">
    <name type="scientific">Uncinocarpus reesii (strain UAMH 1704)</name>
    <dbReference type="NCBI Taxonomy" id="336963"/>
    <lineage>
        <taxon>Eukaryota</taxon>
        <taxon>Fungi</taxon>
        <taxon>Dikarya</taxon>
        <taxon>Ascomycota</taxon>
        <taxon>Pezizomycotina</taxon>
        <taxon>Eurotiomycetes</taxon>
        <taxon>Eurotiomycetidae</taxon>
        <taxon>Onygenales</taxon>
        <taxon>Onygenaceae</taxon>
        <taxon>Uncinocarpus</taxon>
    </lineage>
</organism>
<keyword evidence="3" id="KW-0274">FAD</keyword>
<dbReference type="KEGG" id="ure:UREG_01363"/>
<dbReference type="EMBL" id="CH476615">
    <property type="protein sequence ID" value="EEP76514.1"/>
    <property type="molecule type" value="Genomic_DNA"/>
</dbReference>
<feature type="domain" description="FAD-binding" evidence="6">
    <location>
        <begin position="13"/>
        <end position="378"/>
    </location>
</feature>
<dbReference type="PRINTS" id="PR00420">
    <property type="entry name" value="RNGMNOXGNASE"/>
</dbReference>
<dbReference type="RefSeq" id="XP_002541847.1">
    <property type="nucleotide sequence ID" value="XM_002541801.1"/>
</dbReference>
<dbReference type="GO" id="GO:0004497">
    <property type="term" value="F:monooxygenase activity"/>
    <property type="evidence" value="ECO:0007669"/>
    <property type="project" value="InterPro"/>
</dbReference>
<evidence type="ECO:0000256" key="3">
    <source>
        <dbReference type="ARBA" id="ARBA00022827"/>
    </source>
</evidence>
<evidence type="ECO:0000256" key="4">
    <source>
        <dbReference type="ARBA" id="ARBA00023002"/>
    </source>
</evidence>
<comment type="similarity">
    <text evidence="1">Belongs to the paxM FAD-dependent monooxygenase family.</text>
</comment>
<dbReference type="SUPFAM" id="SSF51905">
    <property type="entry name" value="FAD/NAD(P)-binding domain"/>
    <property type="match status" value="1"/>
</dbReference>
<dbReference type="OMA" id="VREIMWD"/>
<name>C4JHK0_UNCRE</name>
<dbReference type="InterPro" id="IPR050562">
    <property type="entry name" value="FAD_mOase_fung"/>
</dbReference>
<dbReference type="PANTHER" id="PTHR47356:SF2">
    <property type="entry name" value="FAD-BINDING DOMAIN-CONTAINING PROTEIN-RELATED"/>
    <property type="match status" value="1"/>
</dbReference>
<keyword evidence="8" id="KW-1185">Reference proteome</keyword>
<dbReference type="eggNOG" id="KOG2614">
    <property type="taxonomic scope" value="Eukaryota"/>
</dbReference>
<feature type="transmembrane region" description="Helical" evidence="5">
    <location>
        <begin position="464"/>
        <end position="484"/>
    </location>
</feature>
<reference evidence="8" key="1">
    <citation type="journal article" date="2009" name="Genome Res.">
        <title>Comparative genomic analyses of the human fungal pathogens Coccidioides and their relatives.</title>
        <authorList>
            <person name="Sharpton T.J."/>
            <person name="Stajich J.E."/>
            <person name="Rounsley S.D."/>
            <person name="Gardner M.J."/>
            <person name="Wortman J.R."/>
            <person name="Jordar V.S."/>
            <person name="Maiti R."/>
            <person name="Kodira C.D."/>
            <person name="Neafsey D.E."/>
            <person name="Zeng Q."/>
            <person name="Hung C.-Y."/>
            <person name="McMahan C."/>
            <person name="Muszewska A."/>
            <person name="Grynberg M."/>
            <person name="Mandel M.A."/>
            <person name="Kellner E.M."/>
            <person name="Barker B.M."/>
            <person name="Galgiani J.N."/>
            <person name="Orbach M.J."/>
            <person name="Kirkland T.N."/>
            <person name="Cole G.T."/>
            <person name="Henn M.R."/>
            <person name="Birren B.W."/>
            <person name="Taylor J.W."/>
        </authorList>
    </citation>
    <scope>NUCLEOTIDE SEQUENCE [LARGE SCALE GENOMIC DNA]</scope>
    <source>
        <strain evidence="8">UAMH 1704</strain>
    </source>
</reference>
<dbReference type="Proteomes" id="UP000002058">
    <property type="component" value="Unassembled WGS sequence"/>
</dbReference>
<protein>
    <recommendedName>
        <fullName evidence="6">FAD-binding domain-containing protein</fullName>
    </recommendedName>
</protein>
<proteinExistence type="inferred from homology"/>
<gene>
    <name evidence="7" type="ORF">UREG_01363</name>
</gene>
<keyword evidence="5" id="KW-1133">Transmembrane helix</keyword>
<dbReference type="InParanoid" id="C4JHK0"/>
<keyword evidence="4" id="KW-0560">Oxidoreductase</keyword>
<dbReference type="InterPro" id="IPR036188">
    <property type="entry name" value="FAD/NAD-bd_sf"/>
</dbReference>
<dbReference type="HOGENOM" id="CLU_009665_12_2_1"/>